<gene>
    <name evidence="1" type="ORF">COLO4_08824</name>
</gene>
<evidence type="ECO:0000313" key="2">
    <source>
        <dbReference type="Proteomes" id="UP000187203"/>
    </source>
</evidence>
<dbReference type="Proteomes" id="UP000187203">
    <property type="component" value="Unassembled WGS sequence"/>
</dbReference>
<protein>
    <submittedName>
        <fullName evidence="1">Chalcone synthase-like protein</fullName>
    </submittedName>
</protein>
<evidence type="ECO:0000313" key="1">
    <source>
        <dbReference type="EMBL" id="OMP05481.1"/>
    </source>
</evidence>
<organism evidence="1 2">
    <name type="scientific">Corchorus olitorius</name>
    <dbReference type="NCBI Taxonomy" id="93759"/>
    <lineage>
        <taxon>Eukaryota</taxon>
        <taxon>Viridiplantae</taxon>
        <taxon>Streptophyta</taxon>
        <taxon>Embryophyta</taxon>
        <taxon>Tracheophyta</taxon>
        <taxon>Spermatophyta</taxon>
        <taxon>Magnoliopsida</taxon>
        <taxon>eudicotyledons</taxon>
        <taxon>Gunneridae</taxon>
        <taxon>Pentapetalae</taxon>
        <taxon>rosids</taxon>
        <taxon>malvids</taxon>
        <taxon>Malvales</taxon>
        <taxon>Malvaceae</taxon>
        <taxon>Grewioideae</taxon>
        <taxon>Apeibeae</taxon>
        <taxon>Corchorus</taxon>
    </lineage>
</organism>
<comment type="caution">
    <text evidence="1">The sequence shown here is derived from an EMBL/GenBank/DDBJ whole genome shotgun (WGS) entry which is preliminary data.</text>
</comment>
<accession>A0A1R3KEH1</accession>
<reference evidence="2" key="1">
    <citation type="submission" date="2013-09" db="EMBL/GenBank/DDBJ databases">
        <title>Corchorus olitorius genome sequencing.</title>
        <authorList>
            <person name="Alam M."/>
            <person name="Haque M.S."/>
            <person name="Islam M.S."/>
            <person name="Emdad E.M."/>
            <person name="Islam M.M."/>
            <person name="Ahmed B."/>
            <person name="Halim A."/>
            <person name="Hossen Q.M.M."/>
            <person name="Hossain M.Z."/>
            <person name="Ahmed R."/>
            <person name="Khan M.M."/>
            <person name="Islam R."/>
            <person name="Rashid M.M."/>
            <person name="Khan S.A."/>
            <person name="Rahman M.S."/>
            <person name="Alam M."/>
            <person name="Yahiya A.S."/>
            <person name="Khan M.S."/>
            <person name="Azam M.S."/>
            <person name="Haque T."/>
            <person name="Lashkar M.Z.H."/>
            <person name="Akhand A.I."/>
            <person name="Morshed G."/>
            <person name="Roy S."/>
            <person name="Uddin K.S."/>
            <person name="Rabeya T."/>
            <person name="Hossain A.S."/>
            <person name="Chowdhury A."/>
            <person name="Snigdha A.R."/>
            <person name="Mortoza M.S."/>
            <person name="Matin S.A."/>
            <person name="Hoque S.M.E."/>
            <person name="Islam M.K."/>
            <person name="Roy D.K."/>
            <person name="Haider R."/>
            <person name="Moosa M.M."/>
            <person name="Elias S.M."/>
            <person name="Hasan A.M."/>
            <person name="Jahan S."/>
            <person name="Shafiuddin M."/>
            <person name="Mahmood N."/>
            <person name="Shommy N.S."/>
        </authorList>
    </citation>
    <scope>NUCLEOTIDE SEQUENCE [LARGE SCALE GENOMIC DNA]</scope>
    <source>
        <strain evidence="2">cv. O-4</strain>
    </source>
</reference>
<dbReference type="EMBL" id="AWUE01013972">
    <property type="protein sequence ID" value="OMP05481.1"/>
    <property type="molecule type" value="Genomic_DNA"/>
</dbReference>
<keyword evidence="2" id="KW-1185">Reference proteome</keyword>
<name>A0A1R3KEH1_9ROSI</name>
<proteinExistence type="predicted"/>
<dbReference type="AlphaFoldDB" id="A0A1R3KEH1"/>
<sequence>MTSIVTVLSSCREVIAPVGADALCWENAYYKTLSVGKLTSAEATLSTGKLASAEETHYARKYIRIANKCVLVLFGFGAKAIVPAM</sequence>